<name>A0AC60PT72_IXOPE</name>
<reference evidence="1 2" key="1">
    <citation type="journal article" date="2020" name="Cell">
        <title>Large-Scale Comparative Analyses of Tick Genomes Elucidate Their Genetic Diversity and Vector Capacities.</title>
        <authorList>
            <consortium name="Tick Genome and Microbiome Consortium (TIGMIC)"/>
            <person name="Jia N."/>
            <person name="Wang J."/>
            <person name="Shi W."/>
            <person name="Du L."/>
            <person name="Sun Y."/>
            <person name="Zhan W."/>
            <person name="Jiang J.F."/>
            <person name="Wang Q."/>
            <person name="Zhang B."/>
            <person name="Ji P."/>
            <person name="Bell-Sakyi L."/>
            <person name="Cui X.M."/>
            <person name="Yuan T.T."/>
            <person name="Jiang B.G."/>
            <person name="Yang W.F."/>
            <person name="Lam T.T."/>
            <person name="Chang Q.C."/>
            <person name="Ding S.J."/>
            <person name="Wang X.J."/>
            <person name="Zhu J.G."/>
            <person name="Ruan X.D."/>
            <person name="Zhao L."/>
            <person name="Wei J.T."/>
            <person name="Ye R.Z."/>
            <person name="Que T.C."/>
            <person name="Du C.H."/>
            <person name="Zhou Y.H."/>
            <person name="Cheng J.X."/>
            <person name="Dai P.F."/>
            <person name="Guo W.B."/>
            <person name="Han X.H."/>
            <person name="Huang E.J."/>
            <person name="Li L.F."/>
            <person name="Wei W."/>
            <person name="Gao Y.C."/>
            <person name="Liu J.Z."/>
            <person name="Shao H.Z."/>
            <person name="Wang X."/>
            <person name="Wang C.C."/>
            <person name="Yang T.C."/>
            <person name="Huo Q.B."/>
            <person name="Li W."/>
            <person name="Chen H.Y."/>
            <person name="Chen S.E."/>
            <person name="Zhou L.G."/>
            <person name="Ni X.B."/>
            <person name="Tian J.H."/>
            <person name="Sheng Y."/>
            <person name="Liu T."/>
            <person name="Pan Y.S."/>
            <person name="Xia L.Y."/>
            <person name="Li J."/>
            <person name="Zhao F."/>
            <person name="Cao W.C."/>
        </authorList>
    </citation>
    <scope>NUCLEOTIDE SEQUENCE [LARGE SCALE GENOMIC DNA]</scope>
    <source>
        <strain evidence="1">Iper-2018</strain>
    </source>
</reference>
<evidence type="ECO:0000313" key="2">
    <source>
        <dbReference type="Proteomes" id="UP000805193"/>
    </source>
</evidence>
<dbReference type="EMBL" id="JABSTQ010010003">
    <property type="protein sequence ID" value="KAG0424200.1"/>
    <property type="molecule type" value="Genomic_DNA"/>
</dbReference>
<organism evidence="1 2">
    <name type="scientific">Ixodes persulcatus</name>
    <name type="common">Taiga tick</name>
    <dbReference type="NCBI Taxonomy" id="34615"/>
    <lineage>
        <taxon>Eukaryota</taxon>
        <taxon>Metazoa</taxon>
        <taxon>Ecdysozoa</taxon>
        <taxon>Arthropoda</taxon>
        <taxon>Chelicerata</taxon>
        <taxon>Arachnida</taxon>
        <taxon>Acari</taxon>
        <taxon>Parasitiformes</taxon>
        <taxon>Ixodida</taxon>
        <taxon>Ixodoidea</taxon>
        <taxon>Ixodidae</taxon>
        <taxon>Ixodinae</taxon>
        <taxon>Ixodes</taxon>
    </lineage>
</organism>
<keyword evidence="2" id="KW-1185">Reference proteome</keyword>
<dbReference type="Proteomes" id="UP000805193">
    <property type="component" value="Unassembled WGS sequence"/>
</dbReference>
<comment type="caution">
    <text evidence="1">The sequence shown here is derived from an EMBL/GenBank/DDBJ whole genome shotgun (WGS) entry which is preliminary data.</text>
</comment>
<accession>A0AC60PT72</accession>
<proteinExistence type="predicted"/>
<sequence>MEAALRTAAFTTNRARSTIRTDSPSVRVVLEQSTLARGVAGKPLCFVAATRPSVDPSPSFLEWTSFEAGRLLCSR</sequence>
<gene>
    <name evidence="1" type="ORF">HPB47_000049</name>
</gene>
<protein>
    <submittedName>
        <fullName evidence="1">Uncharacterized protein</fullName>
    </submittedName>
</protein>
<evidence type="ECO:0000313" key="1">
    <source>
        <dbReference type="EMBL" id="KAG0424200.1"/>
    </source>
</evidence>